<dbReference type="GO" id="GO:0022603">
    <property type="term" value="P:regulation of anatomical structure morphogenesis"/>
    <property type="evidence" value="ECO:0007669"/>
    <property type="project" value="UniProtKB-ARBA"/>
</dbReference>
<gene>
    <name evidence="24" type="ORF">PPYR_04460</name>
</gene>
<evidence type="ECO:0000256" key="9">
    <source>
        <dbReference type="ARBA" id="ARBA00022723"/>
    </source>
</evidence>
<dbReference type="InterPro" id="IPR000626">
    <property type="entry name" value="Ubiquitin-like_dom"/>
</dbReference>
<evidence type="ECO:0000256" key="16">
    <source>
        <dbReference type="ARBA" id="ARBA00023128"/>
    </source>
</evidence>
<evidence type="ECO:0000313" key="25">
    <source>
        <dbReference type="Proteomes" id="UP000327044"/>
    </source>
</evidence>
<dbReference type="GO" id="GO:0009896">
    <property type="term" value="P:positive regulation of catabolic process"/>
    <property type="evidence" value="ECO:0007669"/>
    <property type="project" value="UniProtKB-ARBA"/>
</dbReference>
<dbReference type="InterPro" id="IPR044066">
    <property type="entry name" value="TRIAD_supradom"/>
</dbReference>
<feature type="active site" evidence="20">
    <location>
        <position position="440"/>
    </location>
</feature>
<comment type="similarity">
    <text evidence="17 19">Belongs to the RBR family. Parkin subfamily.</text>
</comment>
<dbReference type="SMART" id="SM00647">
    <property type="entry name" value="IBR"/>
    <property type="match status" value="2"/>
</dbReference>
<accession>A0A1Y1L4V9</accession>
<dbReference type="Gene3D" id="2.20.25.20">
    <property type="match status" value="1"/>
</dbReference>
<evidence type="ECO:0000256" key="6">
    <source>
        <dbReference type="ARBA" id="ARBA00022490"/>
    </source>
</evidence>
<dbReference type="InterPro" id="IPR002867">
    <property type="entry name" value="IBR_dom"/>
</dbReference>
<protein>
    <recommendedName>
        <fullName evidence="18 19">E3 ubiquitin-protein ligase parkin</fullName>
        <ecNumber evidence="5 19">2.3.2.31</ecNumber>
    </recommendedName>
</protein>
<proteinExistence type="inferred from homology"/>
<dbReference type="Gene3D" id="1.20.120.1750">
    <property type="match status" value="1"/>
</dbReference>
<dbReference type="CDD" id="cd21382">
    <property type="entry name" value="RING0_parkin"/>
    <property type="match status" value="1"/>
</dbReference>
<evidence type="ECO:0000256" key="11">
    <source>
        <dbReference type="ARBA" id="ARBA00022771"/>
    </source>
</evidence>
<dbReference type="InterPro" id="IPR003977">
    <property type="entry name" value="Parkin"/>
</dbReference>
<dbReference type="GO" id="GO:0000151">
    <property type="term" value="C:ubiquitin ligase complex"/>
    <property type="evidence" value="ECO:0007669"/>
    <property type="project" value="UniProtKB-UniRule"/>
</dbReference>
<evidence type="ECO:0000256" key="19">
    <source>
        <dbReference type="PIRNR" id="PIRNR037880"/>
    </source>
</evidence>
<dbReference type="PANTHER" id="PTHR11685">
    <property type="entry name" value="RBR FAMILY RING FINGER AND IBR DOMAIN-CONTAINING"/>
    <property type="match status" value="1"/>
</dbReference>
<dbReference type="InterPro" id="IPR054694">
    <property type="entry name" value="Parkin-like_IBR"/>
</dbReference>
<evidence type="ECO:0000256" key="13">
    <source>
        <dbReference type="ARBA" id="ARBA00022833"/>
    </source>
</evidence>
<dbReference type="CDD" id="cd16627">
    <property type="entry name" value="RING-HC_RBR_parkin"/>
    <property type="match status" value="1"/>
</dbReference>
<evidence type="ECO:0000256" key="8">
    <source>
        <dbReference type="ARBA" id="ARBA00022679"/>
    </source>
</evidence>
<dbReference type="EMBL" id="VVIM01000002">
    <property type="protein sequence ID" value="KAB0802274.1"/>
    <property type="molecule type" value="Genomic_DNA"/>
</dbReference>
<keyword evidence="15 19" id="KW-0072">Autophagy</keyword>
<dbReference type="AlphaFoldDB" id="A0A1Y1L4V9"/>
<dbReference type="InterPro" id="IPR041170">
    <property type="entry name" value="Znf-RING_14"/>
</dbReference>
<organism evidence="23">
    <name type="scientific">Photinus pyralis</name>
    <name type="common">Common eastern firefly</name>
    <name type="synonym">Lampyris pyralis</name>
    <dbReference type="NCBI Taxonomy" id="7054"/>
    <lineage>
        <taxon>Eukaryota</taxon>
        <taxon>Metazoa</taxon>
        <taxon>Ecdysozoa</taxon>
        <taxon>Arthropoda</taxon>
        <taxon>Hexapoda</taxon>
        <taxon>Insecta</taxon>
        <taxon>Pterygota</taxon>
        <taxon>Neoptera</taxon>
        <taxon>Endopterygota</taxon>
        <taxon>Coleoptera</taxon>
        <taxon>Polyphaga</taxon>
        <taxon>Elateriformia</taxon>
        <taxon>Elateroidea</taxon>
        <taxon>Lampyridae</taxon>
        <taxon>Lampyrinae</taxon>
        <taxon>Photinus</taxon>
    </lineage>
</organism>
<dbReference type="InterPro" id="IPR047535">
    <property type="entry name" value="RING-HC_RBR_parkin"/>
</dbReference>
<sequence length="473" mass="52913">MTFLLNFFRRILDRMLQLFYFGQHNISNTLNIYVKTNNGNTLSINLDPQWDIKNVKEVVAPKLGLHPEEVKIIFAGKELGDTITIAECDLGQCSILHAVKSKHRRSLAGAVVEEVIEEFGSKPLCETLKDLSTEDSSNNVIEQPKAHFFVYCSICKGLKTGKLRVKCQFCKSGAFTVHADPQSWVDVLESKRITGQCENDPDLCANILDNAEPTFAEFYFKCAEHTSLGEEDKAVPLDLIRPNVHSIPCLACGDISTPILVFPCAEAHVTCLECFVTYCSTRLRDRQFLEHPDFGYTLSCPARCENSLITETHHFRLMPEAQYSQYQQFATEEFVLSTGGVLCPQPGCGMGIIPEPDCIKIRCTGGCGYVFCRLCLQGYHIGDCAPFDPESNTDRIDTEFNVDPALVSQARWDEASKVAIRVLTKPCPKCKTPTERDGGCMHMVCTRGGCGFNWCWVCQTPWTTDCMGSHWFG</sequence>
<keyword evidence="9 19" id="KW-0479">Metal-binding</keyword>
<comment type="subunit">
    <text evidence="19">Forms an E3 ubiquitin ligase complex.</text>
</comment>
<dbReference type="FunFam" id="1.20.120.1750:FF:000009">
    <property type="entry name" value="E3 ubiquitin-protein ligase parkin"/>
    <property type="match status" value="1"/>
</dbReference>
<dbReference type="UniPathway" id="UPA00143"/>
<dbReference type="InterPro" id="IPR047536">
    <property type="entry name" value="Rcat_RBR_parkin"/>
</dbReference>
<dbReference type="GO" id="GO:0005829">
    <property type="term" value="C:cytosol"/>
    <property type="evidence" value="ECO:0007669"/>
    <property type="project" value="UniProtKB-SubCell"/>
</dbReference>
<evidence type="ECO:0000256" key="10">
    <source>
        <dbReference type="ARBA" id="ARBA00022737"/>
    </source>
</evidence>
<dbReference type="GO" id="GO:0016567">
    <property type="term" value="P:protein ubiquitination"/>
    <property type="evidence" value="ECO:0007669"/>
    <property type="project" value="UniProtKB-UniRule"/>
</dbReference>
<dbReference type="Proteomes" id="UP000327044">
    <property type="component" value="Unassembled WGS sequence"/>
</dbReference>
<evidence type="ECO:0000256" key="3">
    <source>
        <dbReference type="ARBA" id="ARBA00004514"/>
    </source>
</evidence>
<evidence type="ECO:0000256" key="4">
    <source>
        <dbReference type="ARBA" id="ARBA00004906"/>
    </source>
</evidence>
<evidence type="ECO:0000256" key="14">
    <source>
        <dbReference type="ARBA" id="ARBA00022843"/>
    </source>
</evidence>
<dbReference type="SUPFAM" id="SSF54236">
    <property type="entry name" value="Ubiquitin-like"/>
    <property type="match status" value="1"/>
</dbReference>
<dbReference type="PRINTS" id="PR01475">
    <property type="entry name" value="PARKIN"/>
</dbReference>
<comment type="subcellular location">
    <subcellularLocation>
        <location evidence="3">Cytoplasm</location>
        <location evidence="3">Cytosol</location>
    </subcellularLocation>
    <subcellularLocation>
        <location evidence="2 19">Mitochondrion</location>
    </subcellularLocation>
</comment>
<keyword evidence="14 19" id="KW-0832">Ubl conjugation</keyword>
<keyword evidence="12 19" id="KW-0833">Ubl conjugation pathway</keyword>
<keyword evidence="11" id="KW-0863">Zinc-finger</keyword>
<dbReference type="EMBL" id="GEZM01066518">
    <property type="protein sequence ID" value="JAV67838.1"/>
    <property type="molecule type" value="Transcribed_RNA"/>
</dbReference>
<evidence type="ECO:0000256" key="5">
    <source>
        <dbReference type="ARBA" id="ARBA00012251"/>
    </source>
</evidence>
<evidence type="ECO:0000256" key="20">
    <source>
        <dbReference type="PIRSR" id="PIRSR037880-1"/>
    </source>
</evidence>
<dbReference type="SUPFAM" id="SSF57850">
    <property type="entry name" value="RING/U-box"/>
    <property type="match status" value="2"/>
</dbReference>
<dbReference type="InterPro" id="IPR041565">
    <property type="entry name" value="Parkin_Znf-RING"/>
</dbReference>
<dbReference type="CDD" id="cd20357">
    <property type="entry name" value="Rcat_RBR_parkin"/>
    <property type="match status" value="1"/>
</dbReference>
<evidence type="ECO:0000256" key="18">
    <source>
        <dbReference type="ARBA" id="ARBA00029536"/>
    </source>
</evidence>
<dbReference type="InterPro" id="IPR047534">
    <property type="entry name" value="BRcat_RBR_parkin"/>
</dbReference>
<dbReference type="OrthoDB" id="1431934at2759"/>
<reference evidence="23" key="1">
    <citation type="journal article" date="2016" name="Sci. Rep.">
        <title>Molecular characterization of firefly nuptial gifts: a multi-omics approach sheds light on postcopulatory sexual selection.</title>
        <authorList>
            <person name="Al-Wathiqui N."/>
            <person name="Fallon T.R."/>
            <person name="South A."/>
            <person name="Weng J.K."/>
            <person name="Lewis S.M."/>
        </authorList>
    </citation>
    <scope>NUCLEOTIDE SEQUENCE</scope>
</reference>
<keyword evidence="8" id="KW-0808">Transferase</keyword>
<dbReference type="Pfam" id="PF17978">
    <property type="entry name" value="zf-RING_14"/>
    <property type="match status" value="1"/>
</dbReference>
<keyword evidence="10" id="KW-0677">Repeat</keyword>
<evidence type="ECO:0000256" key="17">
    <source>
        <dbReference type="ARBA" id="ARBA00029442"/>
    </source>
</evidence>
<dbReference type="GO" id="GO:0061630">
    <property type="term" value="F:ubiquitin protein ligase activity"/>
    <property type="evidence" value="ECO:0007669"/>
    <property type="project" value="UniProtKB-EC"/>
</dbReference>
<dbReference type="Pfam" id="PF17976">
    <property type="entry name" value="zf-RING_12"/>
    <property type="match status" value="1"/>
</dbReference>
<evidence type="ECO:0000256" key="7">
    <source>
        <dbReference type="ARBA" id="ARBA00022553"/>
    </source>
</evidence>
<comment type="function">
    <text evidence="19">Functions within a multiprotein E3 ubiquitin ligase complex, catalyzing the covalent attachment of ubiquitin moieties onto substrate proteins.</text>
</comment>
<dbReference type="PROSITE" id="PS51873">
    <property type="entry name" value="TRIAD"/>
    <property type="match status" value="1"/>
</dbReference>
<name>A0A1Y1L4V9_PHOPY</name>
<evidence type="ECO:0000256" key="15">
    <source>
        <dbReference type="ARBA" id="ARBA00023006"/>
    </source>
</evidence>
<dbReference type="FunCoup" id="A0A1Y1L4V9">
    <property type="interactions" value="728"/>
</dbReference>
<feature type="domain" description="Ubiquitin-like" evidence="21">
    <location>
        <begin position="30"/>
        <end position="99"/>
    </location>
</feature>
<keyword evidence="16 19" id="KW-0496">Mitochondrion</keyword>
<dbReference type="GO" id="GO:0006950">
    <property type="term" value="P:response to stress"/>
    <property type="evidence" value="ECO:0007669"/>
    <property type="project" value="UniProtKB-ARBA"/>
</dbReference>
<dbReference type="Gene3D" id="3.10.20.90">
    <property type="entry name" value="Phosphatidylinositol 3-kinase Catalytic Subunit, Chain A, domain 1"/>
    <property type="match status" value="1"/>
</dbReference>
<evidence type="ECO:0000313" key="23">
    <source>
        <dbReference type="EMBL" id="JAV67838.1"/>
    </source>
</evidence>
<evidence type="ECO:0000259" key="21">
    <source>
        <dbReference type="PROSITE" id="PS50053"/>
    </source>
</evidence>
<dbReference type="Pfam" id="PF00240">
    <property type="entry name" value="ubiquitin"/>
    <property type="match status" value="1"/>
</dbReference>
<keyword evidence="13 19" id="KW-0862">Zinc</keyword>
<comment type="catalytic activity">
    <reaction evidence="1 19">
        <text>[E2 ubiquitin-conjugating enzyme]-S-ubiquitinyl-L-cysteine + [acceptor protein]-L-lysine = [E2 ubiquitin-conjugating enzyme]-L-cysteine + [acceptor protein]-N(6)-ubiquitinyl-L-lysine.</text>
        <dbReference type="EC" id="2.3.2.31"/>
    </reaction>
</comment>
<evidence type="ECO:0000259" key="22">
    <source>
        <dbReference type="PROSITE" id="PS51873"/>
    </source>
</evidence>
<evidence type="ECO:0000256" key="12">
    <source>
        <dbReference type="ARBA" id="ARBA00022786"/>
    </source>
</evidence>
<dbReference type="CDD" id="cd20340">
    <property type="entry name" value="BRcat_RBR_parkin"/>
    <property type="match status" value="1"/>
</dbReference>
<dbReference type="GO" id="GO:0000423">
    <property type="term" value="P:mitophagy"/>
    <property type="evidence" value="ECO:0007669"/>
    <property type="project" value="UniProtKB-ARBA"/>
</dbReference>
<dbReference type="SMART" id="SM00213">
    <property type="entry name" value="UBQ"/>
    <property type="match status" value="1"/>
</dbReference>
<dbReference type="GO" id="GO:1902532">
    <property type="term" value="P:negative regulation of intracellular signal transduction"/>
    <property type="evidence" value="ECO:0007669"/>
    <property type="project" value="UniProtKB-ARBA"/>
</dbReference>
<comment type="pathway">
    <text evidence="4 19">Protein modification; protein ubiquitination.</text>
</comment>
<reference evidence="24" key="3">
    <citation type="submission" date="2019-08" db="EMBL/GenBank/DDBJ databases">
        <authorList>
            <consortium name="Photinus pyralis genome working group"/>
            <person name="Fallon T.R."/>
            <person name="Sander Lower S.E."/>
            <person name="Weng J.-K."/>
        </authorList>
    </citation>
    <scope>NUCLEOTIDE SEQUENCE</scope>
    <source>
        <strain evidence="24">1611_PpyrPB1</strain>
        <tissue evidence="24">Whole body</tissue>
    </source>
</reference>
<dbReference type="Pfam" id="PF22605">
    <property type="entry name" value="IBR_2"/>
    <property type="match status" value="1"/>
</dbReference>
<evidence type="ECO:0000256" key="1">
    <source>
        <dbReference type="ARBA" id="ARBA00001798"/>
    </source>
</evidence>
<dbReference type="EC" id="2.3.2.31" evidence="5 19"/>
<dbReference type="InterPro" id="IPR031127">
    <property type="entry name" value="E3_UB_ligase_RBR"/>
</dbReference>
<dbReference type="InParanoid" id="A0A1Y1L4V9"/>
<feature type="domain" description="RING-type" evidence="22">
    <location>
        <begin position="245"/>
        <end position="473"/>
    </location>
</feature>
<evidence type="ECO:0000256" key="2">
    <source>
        <dbReference type="ARBA" id="ARBA00004173"/>
    </source>
</evidence>
<dbReference type="PIRSF" id="PIRSF037880">
    <property type="entry name" value="Parkin"/>
    <property type="match status" value="1"/>
</dbReference>
<reference evidence="24 25" key="2">
    <citation type="journal article" date="2018" name="Elife">
        <title>Firefly genomes illuminate parallel origins of bioluminescence in beetles.</title>
        <authorList>
            <person name="Fallon T.R."/>
            <person name="Lower S.E."/>
            <person name="Chang C.H."/>
            <person name="Bessho-Uehara M."/>
            <person name="Martin G.J."/>
            <person name="Bewick A.J."/>
            <person name="Behringer M."/>
            <person name="Debat H.J."/>
            <person name="Wong I."/>
            <person name="Day J.C."/>
            <person name="Suvorov A."/>
            <person name="Silva C.J."/>
            <person name="Stanger-Hall K.F."/>
            <person name="Hall D.W."/>
            <person name="Schmitz R.J."/>
            <person name="Nelson D.R."/>
            <person name="Lewis S.M."/>
            <person name="Shigenobu S."/>
            <person name="Bybee S.M."/>
            <person name="Larracuente A.M."/>
            <person name="Oba Y."/>
            <person name="Weng J.K."/>
        </authorList>
    </citation>
    <scope>NUCLEOTIDE SEQUENCE [LARGE SCALE GENOMIC DNA]</scope>
    <source>
        <strain evidence="24">1611_PpyrPB1</strain>
        <tissue evidence="24">Whole body</tissue>
    </source>
</reference>
<dbReference type="FunFam" id="2.20.25.20:FF:000008">
    <property type="entry name" value="E3 ubiquitin-protein ligase parkin"/>
    <property type="match status" value="1"/>
</dbReference>
<dbReference type="InterPro" id="IPR029071">
    <property type="entry name" value="Ubiquitin-like_domsf"/>
</dbReference>
<evidence type="ECO:0000313" key="24">
    <source>
        <dbReference type="EMBL" id="KAB0802274.1"/>
    </source>
</evidence>
<dbReference type="PROSITE" id="PS50053">
    <property type="entry name" value="UBIQUITIN_2"/>
    <property type="match status" value="1"/>
</dbReference>
<keyword evidence="7" id="KW-0597">Phosphoprotein</keyword>
<keyword evidence="6" id="KW-0963">Cytoplasm</keyword>
<dbReference type="GO" id="GO:0005739">
    <property type="term" value="C:mitochondrion"/>
    <property type="evidence" value="ECO:0007669"/>
    <property type="project" value="UniProtKB-SubCell"/>
</dbReference>
<dbReference type="GO" id="GO:0008270">
    <property type="term" value="F:zinc ion binding"/>
    <property type="evidence" value="ECO:0007669"/>
    <property type="project" value="UniProtKB-KW"/>
</dbReference>
<keyword evidence="25" id="KW-1185">Reference proteome</keyword>